<gene>
    <name evidence="1" type="ORF">GON03_07970</name>
</gene>
<dbReference type="PANTHER" id="PTHR43300">
    <property type="entry name" value="ACETYLTRANSFERASE"/>
    <property type="match status" value="1"/>
</dbReference>
<accession>A0A6L6XRB0</accession>
<dbReference type="Proteomes" id="UP000473525">
    <property type="component" value="Unassembled WGS sequence"/>
</dbReference>
<protein>
    <submittedName>
        <fullName evidence="1">N-acetyltransferase</fullName>
    </submittedName>
</protein>
<proteinExistence type="predicted"/>
<dbReference type="Pfam" id="PF14602">
    <property type="entry name" value="Hexapep_2"/>
    <property type="match status" value="1"/>
</dbReference>
<dbReference type="RefSeq" id="WP_157341635.1">
    <property type="nucleotide sequence ID" value="NZ_WSEK01000004.1"/>
</dbReference>
<dbReference type="EMBL" id="WSEK01000004">
    <property type="protein sequence ID" value="MVQ49116.1"/>
    <property type="molecule type" value="Genomic_DNA"/>
</dbReference>
<dbReference type="SUPFAM" id="SSF51161">
    <property type="entry name" value="Trimeric LpxA-like enzymes"/>
    <property type="match status" value="1"/>
</dbReference>
<dbReference type="Pfam" id="PF00132">
    <property type="entry name" value="Hexapep"/>
    <property type="match status" value="1"/>
</dbReference>
<reference evidence="1 2" key="1">
    <citation type="submission" date="2019-12" db="EMBL/GenBank/DDBJ databases">
        <authorList>
            <person name="Huq M.A."/>
        </authorList>
    </citation>
    <scope>NUCLEOTIDE SEQUENCE [LARGE SCALE GENOMIC DNA]</scope>
    <source>
        <strain evidence="1 2">MAH-18</strain>
    </source>
</reference>
<dbReference type="InterPro" id="IPR001451">
    <property type="entry name" value="Hexapep"/>
</dbReference>
<dbReference type="AlphaFoldDB" id="A0A6L6XRB0"/>
<dbReference type="InterPro" id="IPR050179">
    <property type="entry name" value="Trans_hexapeptide_repeat"/>
</dbReference>
<keyword evidence="1" id="KW-0808">Transferase</keyword>
<keyword evidence="2" id="KW-1185">Reference proteome</keyword>
<comment type="caution">
    <text evidence="1">The sequence shown here is derived from an EMBL/GenBank/DDBJ whole genome shotgun (WGS) entry which is preliminary data.</text>
</comment>
<evidence type="ECO:0000313" key="1">
    <source>
        <dbReference type="EMBL" id="MVQ49116.1"/>
    </source>
</evidence>
<dbReference type="PANTHER" id="PTHR43300:SF4">
    <property type="entry name" value="ACYL-[ACYL-CARRIER-PROTEIN]--UDP-N-ACETYLGLUCOSAMINE O-ACYLTRANSFERASE"/>
    <property type="match status" value="1"/>
</dbReference>
<dbReference type="Gene3D" id="2.160.10.10">
    <property type="entry name" value="Hexapeptide repeat proteins"/>
    <property type="match status" value="2"/>
</dbReference>
<organism evidence="1 2">
    <name type="scientific">Nocardioides agri</name>
    <dbReference type="NCBI Taxonomy" id="2682843"/>
    <lineage>
        <taxon>Bacteria</taxon>
        <taxon>Bacillati</taxon>
        <taxon>Actinomycetota</taxon>
        <taxon>Actinomycetes</taxon>
        <taxon>Propionibacteriales</taxon>
        <taxon>Nocardioidaceae</taxon>
        <taxon>Nocardioides</taxon>
    </lineage>
</organism>
<name>A0A6L6XRB0_9ACTN</name>
<sequence>MTRTESPRIESSAVVDADARIGIGTTIRHLAQVRERAVVGEDCIVGRGAYIGPGVVVGDRCKIQDHALVYEPAFLESGCFVGPAAVLTNDVFPRAVTPDRTPKSTDDGQAVGVHVGEGASIGAQAVCVAPVTIGRWAMVAAGSVVTRDVPDFALVAGVPARRVRWVGHAGVPLESAGRGGYRCPATGRRYIEWHGRLEEQVQDELSQVAEF</sequence>
<dbReference type="CDD" id="cd03358">
    <property type="entry name" value="LbH_WxcM_N_like"/>
    <property type="match status" value="1"/>
</dbReference>
<evidence type="ECO:0000313" key="2">
    <source>
        <dbReference type="Proteomes" id="UP000473525"/>
    </source>
</evidence>
<dbReference type="InterPro" id="IPR011004">
    <property type="entry name" value="Trimer_LpxA-like_sf"/>
</dbReference>
<dbReference type="GO" id="GO:0016740">
    <property type="term" value="F:transferase activity"/>
    <property type="evidence" value="ECO:0007669"/>
    <property type="project" value="UniProtKB-KW"/>
</dbReference>